<dbReference type="Pfam" id="PF03692">
    <property type="entry name" value="CxxCxxCC"/>
    <property type="match status" value="1"/>
</dbReference>
<comment type="caution">
    <text evidence="1">The sequence shown here is derived from an EMBL/GenBank/DDBJ whole genome shotgun (WGS) entry which is preliminary data.</text>
</comment>
<keyword evidence="2" id="KW-1185">Reference proteome</keyword>
<dbReference type="EMBL" id="BJNV01000007">
    <property type="protein sequence ID" value="GEC94488.1"/>
    <property type="molecule type" value="Genomic_DNA"/>
</dbReference>
<organism evidence="1 2">
    <name type="scientific">Zoogloea ramigera</name>
    <dbReference type="NCBI Taxonomy" id="350"/>
    <lineage>
        <taxon>Bacteria</taxon>
        <taxon>Pseudomonadati</taxon>
        <taxon>Pseudomonadota</taxon>
        <taxon>Betaproteobacteria</taxon>
        <taxon>Rhodocyclales</taxon>
        <taxon>Zoogloeaceae</taxon>
        <taxon>Zoogloea</taxon>
    </lineage>
</organism>
<name>A0A4Y4CNP0_ZOORA</name>
<dbReference type="RefSeq" id="WP_141349244.1">
    <property type="nucleotide sequence ID" value="NZ_BJNV01000007.1"/>
</dbReference>
<accession>A0A4Y4CNP0</accession>
<proteinExistence type="predicted"/>
<protein>
    <submittedName>
        <fullName evidence="1">Zinc/iron-chelating domain-containing protein</fullName>
    </submittedName>
</protein>
<gene>
    <name evidence="1" type="ORF">ZRA01_05610</name>
</gene>
<evidence type="ECO:0000313" key="2">
    <source>
        <dbReference type="Proteomes" id="UP000318422"/>
    </source>
</evidence>
<dbReference type="Proteomes" id="UP000318422">
    <property type="component" value="Unassembled WGS sequence"/>
</dbReference>
<dbReference type="InterPro" id="IPR005358">
    <property type="entry name" value="Puta_zinc/iron-chelating_dom"/>
</dbReference>
<evidence type="ECO:0000313" key="1">
    <source>
        <dbReference type="EMBL" id="GEC94488.1"/>
    </source>
</evidence>
<sequence length="109" mass="11638">MPSSAPATNPCQACGACCASFRVSFYWADGEARGLPAELTEQLNPWFSCMAGTNRRAPRCVALDGTLGIDVGCRVYLQRPEPCREVQAGDSQCLKARAHHGLPPLSAIS</sequence>
<reference evidence="1 2" key="1">
    <citation type="submission" date="2019-06" db="EMBL/GenBank/DDBJ databases">
        <title>Whole genome shotgun sequence of Zoogloea ramigera NBRC 15342.</title>
        <authorList>
            <person name="Hosoyama A."/>
            <person name="Uohara A."/>
            <person name="Ohji S."/>
            <person name="Ichikawa N."/>
        </authorList>
    </citation>
    <scope>NUCLEOTIDE SEQUENCE [LARGE SCALE GENOMIC DNA]</scope>
    <source>
        <strain evidence="1 2">NBRC 15342</strain>
    </source>
</reference>
<dbReference type="OrthoDB" id="196483at2"/>
<dbReference type="AlphaFoldDB" id="A0A4Y4CNP0"/>